<dbReference type="PANTHER" id="PTHR33112:SF16">
    <property type="entry name" value="HETEROKARYON INCOMPATIBILITY DOMAIN-CONTAINING PROTEIN"/>
    <property type="match status" value="1"/>
</dbReference>
<reference evidence="2" key="2">
    <citation type="submission" date="2023-05" db="EMBL/GenBank/DDBJ databases">
        <authorList>
            <consortium name="Lawrence Berkeley National Laboratory"/>
            <person name="Steindorff A."/>
            <person name="Hensen N."/>
            <person name="Bonometti L."/>
            <person name="Westerberg I."/>
            <person name="Brannstrom I.O."/>
            <person name="Guillou S."/>
            <person name="Cros-Aarteil S."/>
            <person name="Calhoun S."/>
            <person name="Haridas S."/>
            <person name="Kuo A."/>
            <person name="Mondo S."/>
            <person name="Pangilinan J."/>
            <person name="Riley R."/>
            <person name="Labutti K."/>
            <person name="Andreopoulos B."/>
            <person name="Lipzen A."/>
            <person name="Chen C."/>
            <person name="Yanf M."/>
            <person name="Daum C."/>
            <person name="Ng V."/>
            <person name="Clum A."/>
            <person name="Ohm R."/>
            <person name="Martin F."/>
            <person name="Silar P."/>
            <person name="Natvig D."/>
            <person name="Lalanne C."/>
            <person name="Gautier V."/>
            <person name="Ament-Velasquez S.L."/>
            <person name="Kruys A."/>
            <person name="Hutchinson M.I."/>
            <person name="Powell A.J."/>
            <person name="Barry K."/>
            <person name="Miller A.N."/>
            <person name="Grigoriev I.V."/>
            <person name="Debuchy R."/>
            <person name="Gladieux P."/>
            <person name="Thoren M.H."/>
            <person name="Johannesson H."/>
        </authorList>
    </citation>
    <scope>NUCLEOTIDE SEQUENCE</scope>
    <source>
        <strain evidence="2">PSN243</strain>
    </source>
</reference>
<dbReference type="EMBL" id="MU866029">
    <property type="protein sequence ID" value="KAK4442165.1"/>
    <property type="molecule type" value="Genomic_DNA"/>
</dbReference>
<organism evidence="2 3">
    <name type="scientific">Podospora aff. communis PSN243</name>
    <dbReference type="NCBI Taxonomy" id="3040156"/>
    <lineage>
        <taxon>Eukaryota</taxon>
        <taxon>Fungi</taxon>
        <taxon>Dikarya</taxon>
        <taxon>Ascomycota</taxon>
        <taxon>Pezizomycotina</taxon>
        <taxon>Sordariomycetes</taxon>
        <taxon>Sordariomycetidae</taxon>
        <taxon>Sordariales</taxon>
        <taxon>Podosporaceae</taxon>
        <taxon>Podospora</taxon>
    </lineage>
</organism>
<dbReference type="PANTHER" id="PTHR33112">
    <property type="entry name" value="DOMAIN PROTEIN, PUTATIVE-RELATED"/>
    <property type="match status" value="1"/>
</dbReference>
<dbReference type="AlphaFoldDB" id="A0AAV9G0D2"/>
<protein>
    <submittedName>
        <fullName evidence="2">Heterokaryon incompatibility protein-domain-containing protein</fullName>
    </submittedName>
</protein>
<evidence type="ECO:0000313" key="3">
    <source>
        <dbReference type="Proteomes" id="UP001321760"/>
    </source>
</evidence>
<reference evidence="2" key="1">
    <citation type="journal article" date="2023" name="Mol. Phylogenet. Evol.">
        <title>Genome-scale phylogeny and comparative genomics of the fungal order Sordariales.</title>
        <authorList>
            <person name="Hensen N."/>
            <person name="Bonometti L."/>
            <person name="Westerberg I."/>
            <person name="Brannstrom I.O."/>
            <person name="Guillou S."/>
            <person name="Cros-Aarteil S."/>
            <person name="Calhoun S."/>
            <person name="Haridas S."/>
            <person name="Kuo A."/>
            <person name="Mondo S."/>
            <person name="Pangilinan J."/>
            <person name="Riley R."/>
            <person name="LaButti K."/>
            <person name="Andreopoulos B."/>
            <person name="Lipzen A."/>
            <person name="Chen C."/>
            <person name="Yan M."/>
            <person name="Daum C."/>
            <person name="Ng V."/>
            <person name="Clum A."/>
            <person name="Steindorff A."/>
            <person name="Ohm R.A."/>
            <person name="Martin F."/>
            <person name="Silar P."/>
            <person name="Natvig D.O."/>
            <person name="Lalanne C."/>
            <person name="Gautier V."/>
            <person name="Ament-Velasquez S.L."/>
            <person name="Kruys A."/>
            <person name="Hutchinson M.I."/>
            <person name="Powell A.J."/>
            <person name="Barry K."/>
            <person name="Miller A.N."/>
            <person name="Grigoriev I.V."/>
            <person name="Debuchy R."/>
            <person name="Gladieux P."/>
            <person name="Hiltunen Thoren M."/>
            <person name="Johannesson H."/>
        </authorList>
    </citation>
    <scope>NUCLEOTIDE SEQUENCE</scope>
    <source>
        <strain evidence="2">PSN243</strain>
    </source>
</reference>
<gene>
    <name evidence="2" type="ORF">QBC34DRAFT_364212</name>
</gene>
<feature type="domain" description="Heterokaryon incompatibility" evidence="1">
    <location>
        <begin position="189"/>
        <end position="357"/>
    </location>
</feature>
<sequence>MRRNFIAPDDTCNRCGWSLSTSQQCLTPRASLVNLRESAFHGCPRCGLLARVVMCFEGHWNGTDEGLVMVRCHPQGRSGVGVRVLWPLEPDESNRRDAKQIGIEIYPEKLPDIPWLHFSHRRIPAPAEDGSLEFLRAMMHNCVSSHDCCNISDPGTRSPTRLLQIVDFDQGQERRVYLTTTSPTMSYQYTALSHCWGSPDEAKKMPKTTRDNFLRQQQDGIPVSHLTRTFQDSIDLTVQLSLEYIWIDSLCIIQGDAADWAIESVTMASVYGGAHLVIAATCGKDGNDGLYPPPNPLRHIELPLAIGESQSTSGSVRLSIKSFNPGDWNHQTWQFGTWTPSSDSGLPLHKRAWTFQERLLAKRIVHFTPLEMIWECWTSSSCECGELQDEGSRKVYPGAKSKHRGAILDSGVQERLQAWDGVIAGYSVRDITYYQDRVQAIAGIALQFDSGKELSGLGRYLCGIWEVDLPTGLLWYSLLVNRKQKQPHGSVHRRLRGWTVPTWSWLSVQGDVSHADREGIEMPLASIVGLSYRTSTENPYGAPLDTPMLTVRGLAVDVEMQHDDDGTFGADYFVSHQLLEDSAPLEADVNVMDVPLDQSRVKALRITTREESDAMNCLLVCEQGSGTYERVGIASVANELFEKCGIEEDIVLV</sequence>
<evidence type="ECO:0000313" key="2">
    <source>
        <dbReference type="EMBL" id="KAK4442165.1"/>
    </source>
</evidence>
<name>A0AAV9G0D2_9PEZI</name>
<evidence type="ECO:0000259" key="1">
    <source>
        <dbReference type="Pfam" id="PF06985"/>
    </source>
</evidence>
<proteinExistence type="predicted"/>
<accession>A0AAV9G0D2</accession>
<dbReference type="Pfam" id="PF06985">
    <property type="entry name" value="HET"/>
    <property type="match status" value="1"/>
</dbReference>
<comment type="caution">
    <text evidence="2">The sequence shown here is derived from an EMBL/GenBank/DDBJ whole genome shotgun (WGS) entry which is preliminary data.</text>
</comment>
<dbReference type="InterPro" id="IPR010730">
    <property type="entry name" value="HET"/>
</dbReference>
<dbReference type="Proteomes" id="UP001321760">
    <property type="component" value="Unassembled WGS sequence"/>
</dbReference>
<keyword evidence="3" id="KW-1185">Reference proteome</keyword>